<organism evidence="12 13">
    <name type="scientific">Candidatus Cohnella colombiensis</name>
    <dbReference type="NCBI Taxonomy" id="3121368"/>
    <lineage>
        <taxon>Bacteria</taxon>
        <taxon>Bacillati</taxon>
        <taxon>Bacillota</taxon>
        <taxon>Bacilli</taxon>
        <taxon>Bacillales</taxon>
        <taxon>Paenibacillaceae</taxon>
        <taxon>Cohnella</taxon>
    </lineage>
</organism>
<feature type="transmembrane region" description="Helical" evidence="9">
    <location>
        <begin position="42"/>
        <end position="60"/>
    </location>
</feature>
<name>A0AA95JGN9_9BACL</name>
<accession>A0AA95JGN9</accession>
<dbReference type="GO" id="GO:0005524">
    <property type="term" value="F:ATP binding"/>
    <property type="evidence" value="ECO:0007669"/>
    <property type="project" value="UniProtKB-KW"/>
</dbReference>
<evidence type="ECO:0000313" key="12">
    <source>
        <dbReference type="EMBL" id="WEK55195.1"/>
    </source>
</evidence>
<dbReference type="CDD" id="cd16917">
    <property type="entry name" value="HATPase_UhpB-NarQ-NarX-like"/>
    <property type="match status" value="1"/>
</dbReference>
<dbReference type="Gene3D" id="1.20.5.1930">
    <property type="match status" value="1"/>
</dbReference>
<evidence type="ECO:0000259" key="10">
    <source>
        <dbReference type="Pfam" id="PF02518"/>
    </source>
</evidence>
<feature type="domain" description="Histidine kinase/HSP90-like ATPase" evidence="10">
    <location>
        <begin position="189"/>
        <end position="272"/>
    </location>
</feature>
<sequence>MSLNNQRIKWLILIIPTLTIGLWEYVRHAFLLPYISMDLGNFLAPFIVLTVTLTLVRSLFIKLEHSHEALELEKSTSAALEERESLARELHDGISQSLFLLAVKLDQLDGLTEEGPVRQLSEGLRETVRVMNDDVRQAIANLRLPPSPEAAAWVVPLRELLGETAAVTEAKAQFTWTISDKSLTDKEKVELHACLREVLMNVRKHAKASHVYVIGESDDQGGFRCAVEDNGIGFTGNPLQSPGRFGLRMVKDRATRMGWSFSIERKGDRTVVEWIKQGGQAQ</sequence>
<dbReference type="EMBL" id="CP119317">
    <property type="protein sequence ID" value="WEK55195.1"/>
    <property type="molecule type" value="Genomic_DNA"/>
</dbReference>
<keyword evidence="8" id="KW-0902">Two-component regulatory system</keyword>
<dbReference type="GO" id="GO:0046983">
    <property type="term" value="F:protein dimerization activity"/>
    <property type="evidence" value="ECO:0007669"/>
    <property type="project" value="InterPro"/>
</dbReference>
<dbReference type="AlphaFoldDB" id="A0AA95JGN9"/>
<comment type="catalytic activity">
    <reaction evidence="1">
        <text>ATP + protein L-histidine = ADP + protein N-phospho-L-histidine.</text>
        <dbReference type="EC" id="2.7.13.3"/>
    </reaction>
</comment>
<evidence type="ECO:0000313" key="13">
    <source>
        <dbReference type="Proteomes" id="UP001178662"/>
    </source>
</evidence>
<evidence type="ECO:0000256" key="1">
    <source>
        <dbReference type="ARBA" id="ARBA00000085"/>
    </source>
</evidence>
<keyword evidence="3" id="KW-0597">Phosphoprotein</keyword>
<keyword evidence="5" id="KW-0547">Nucleotide-binding</keyword>
<proteinExistence type="predicted"/>
<keyword evidence="7" id="KW-0067">ATP-binding</keyword>
<keyword evidence="9" id="KW-0472">Membrane</keyword>
<keyword evidence="4" id="KW-0808">Transferase</keyword>
<evidence type="ECO:0000256" key="4">
    <source>
        <dbReference type="ARBA" id="ARBA00022679"/>
    </source>
</evidence>
<keyword evidence="6 12" id="KW-0418">Kinase</keyword>
<protein>
    <recommendedName>
        <fullName evidence="2">histidine kinase</fullName>
        <ecNumber evidence="2">2.7.13.3</ecNumber>
    </recommendedName>
</protein>
<dbReference type="GO" id="GO:0016020">
    <property type="term" value="C:membrane"/>
    <property type="evidence" value="ECO:0007669"/>
    <property type="project" value="InterPro"/>
</dbReference>
<dbReference type="InterPro" id="IPR011712">
    <property type="entry name" value="Sig_transdc_His_kin_sub3_dim/P"/>
</dbReference>
<evidence type="ECO:0000259" key="11">
    <source>
        <dbReference type="Pfam" id="PF07730"/>
    </source>
</evidence>
<evidence type="ECO:0000256" key="8">
    <source>
        <dbReference type="ARBA" id="ARBA00023012"/>
    </source>
</evidence>
<evidence type="ECO:0000256" key="3">
    <source>
        <dbReference type="ARBA" id="ARBA00022553"/>
    </source>
</evidence>
<evidence type="ECO:0000256" key="7">
    <source>
        <dbReference type="ARBA" id="ARBA00022840"/>
    </source>
</evidence>
<evidence type="ECO:0000256" key="9">
    <source>
        <dbReference type="SAM" id="Phobius"/>
    </source>
</evidence>
<feature type="domain" description="Signal transduction histidine kinase subgroup 3 dimerisation and phosphoacceptor" evidence="11">
    <location>
        <begin position="82"/>
        <end position="146"/>
    </location>
</feature>
<dbReference type="Pfam" id="PF02518">
    <property type="entry name" value="HATPase_c"/>
    <property type="match status" value="1"/>
</dbReference>
<dbReference type="InterPro" id="IPR003594">
    <property type="entry name" value="HATPase_dom"/>
</dbReference>
<evidence type="ECO:0000256" key="2">
    <source>
        <dbReference type="ARBA" id="ARBA00012438"/>
    </source>
</evidence>
<feature type="transmembrane region" description="Helical" evidence="9">
    <location>
        <begin position="12"/>
        <end position="30"/>
    </location>
</feature>
<dbReference type="SUPFAM" id="SSF55874">
    <property type="entry name" value="ATPase domain of HSP90 chaperone/DNA topoisomerase II/histidine kinase"/>
    <property type="match status" value="1"/>
</dbReference>
<evidence type="ECO:0000256" key="5">
    <source>
        <dbReference type="ARBA" id="ARBA00022741"/>
    </source>
</evidence>
<gene>
    <name evidence="12" type="ORF">P0Y55_03770</name>
</gene>
<evidence type="ECO:0000256" key="6">
    <source>
        <dbReference type="ARBA" id="ARBA00022777"/>
    </source>
</evidence>
<dbReference type="Pfam" id="PF07730">
    <property type="entry name" value="HisKA_3"/>
    <property type="match status" value="1"/>
</dbReference>
<dbReference type="InterPro" id="IPR050482">
    <property type="entry name" value="Sensor_HK_TwoCompSys"/>
</dbReference>
<dbReference type="Gene3D" id="3.30.565.10">
    <property type="entry name" value="Histidine kinase-like ATPase, C-terminal domain"/>
    <property type="match status" value="1"/>
</dbReference>
<keyword evidence="9" id="KW-1133">Transmembrane helix</keyword>
<dbReference type="GO" id="GO:0000155">
    <property type="term" value="F:phosphorelay sensor kinase activity"/>
    <property type="evidence" value="ECO:0007669"/>
    <property type="project" value="InterPro"/>
</dbReference>
<reference evidence="12" key="1">
    <citation type="submission" date="2023-03" db="EMBL/GenBank/DDBJ databases">
        <title>Andean soil-derived lignocellulolytic bacterial consortium as a source of novel taxa and putative plastic-active enzymes.</title>
        <authorList>
            <person name="Diaz-Garcia L."/>
            <person name="Chuvochina M."/>
            <person name="Feuerriegel G."/>
            <person name="Bunk B."/>
            <person name="Sproer C."/>
            <person name="Streit W.R."/>
            <person name="Rodriguez L.M."/>
            <person name="Overmann J."/>
            <person name="Jimenez D.J."/>
        </authorList>
    </citation>
    <scope>NUCLEOTIDE SEQUENCE</scope>
    <source>
        <strain evidence="12">MAG 2441</strain>
    </source>
</reference>
<dbReference type="PANTHER" id="PTHR24421">
    <property type="entry name" value="NITRATE/NITRITE SENSOR PROTEIN NARX-RELATED"/>
    <property type="match status" value="1"/>
</dbReference>
<dbReference type="Proteomes" id="UP001178662">
    <property type="component" value="Chromosome"/>
</dbReference>
<dbReference type="InterPro" id="IPR036890">
    <property type="entry name" value="HATPase_C_sf"/>
</dbReference>
<keyword evidence="13" id="KW-1185">Reference proteome</keyword>
<dbReference type="EC" id="2.7.13.3" evidence="2"/>
<dbReference type="PANTHER" id="PTHR24421:SF10">
    <property type="entry name" value="NITRATE_NITRITE SENSOR PROTEIN NARQ"/>
    <property type="match status" value="1"/>
</dbReference>
<keyword evidence="9" id="KW-0812">Transmembrane</keyword>